<feature type="transmembrane region" description="Helical" evidence="2">
    <location>
        <begin position="413"/>
        <end position="430"/>
    </location>
</feature>
<keyword evidence="2" id="KW-0472">Membrane</keyword>
<keyword evidence="2" id="KW-1133">Transmembrane helix</keyword>
<keyword evidence="2" id="KW-0812">Transmembrane</keyword>
<dbReference type="EMBL" id="BK032769">
    <property type="protein sequence ID" value="DAF59363.1"/>
    <property type="molecule type" value="Genomic_DNA"/>
</dbReference>
<evidence type="ECO:0000313" key="4">
    <source>
        <dbReference type="EMBL" id="DAF59363.1"/>
    </source>
</evidence>
<dbReference type="Pfam" id="PF20155">
    <property type="entry name" value="TMP_3"/>
    <property type="match status" value="1"/>
</dbReference>
<evidence type="ECO:0000259" key="3">
    <source>
        <dbReference type="Pfam" id="PF20155"/>
    </source>
</evidence>
<feature type="transmembrane region" description="Helical" evidence="2">
    <location>
        <begin position="331"/>
        <end position="353"/>
    </location>
</feature>
<organism evidence="4">
    <name type="scientific">Myoviridae sp. ctQQg4</name>
    <dbReference type="NCBI Taxonomy" id="2827686"/>
    <lineage>
        <taxon>Viruses</taxon>
        <taxon>Duplodnaviria</taxon>
        <taxon>Heunggongvirae</taxon>
        <taxon>Uroviricota</taxon>
        <taxon>Caudoviricetes</taxon>
    </lineage>
</organism>
<sequence>MSILSNTIKLNDGVSPVLQNISQSASRSSTAMSSFGQHMGGVADKATRASGSLMNIKSIFLGSLGANIAAAAIAKVGDALGSVLDMAEEYATINARLGLIAGSQNNVIALNREIYESARRSRSAYADVAEMVANLSQSAHDAFPDPRETVQFAETINKVMAIGGTKGQAKKNAVLQLTQGLASGQLQGDEFRSIAENAPIIENIIAKTMGVSRGELKKLASEGKITAEVIKRAMTENAAEIEEQFRKLPHTMSDWVTDIQSVAQYAFAPLFDVINELSNSEEFRQFIDSIENNIQYIAPIIKNVANEISYAFKQMLTFGQKAFSFLQEHSGIITVALYAIGAAAAYSAIVFGIDTAAKIANTIANYALTASQWNLNAAIAANPVGLIAIAIVAVIGAIHLLVMAYDEVTGSTYTTVGVIAGVFGGLFAFLYNGVAYAWNIFIIFANFLLTVFDNPAKAIKNLFGSLWNNIVEFTVSAINTILDVMRKIPFLKSLLEGVGPAVAANFQVKVDSGPLDNYKMGPMNVLETASAWQDAGDGAVGKISSIWDSKQPDNNATYDGKVDAVAKAAGDTAKNSGKVAKNTEEMAKAIDLTKDEIDNLHQGIMNDAIKQWSNRTIHMNITNNNNIDSSVNYGEFITDFASGLGSAFERNTGEAL</sequence>
<keyword evidence="1" id="KW-1188">Viral release from host cell</keyword>
<dbReference type="GO" id="GO:0098003">
    <property type="term" value="P:viral tail assembly"/>
    <property type="evidence" value="ECO:0007669"/>
    <property type="project" value="UniProtKB-KW"/>
</dbReference>
<feature type="domain" description="Tape measure protein N-terminal" evidence="3">
    <location>
        <begin position="82"/>
        <end position="262"/>
    </location>
</feature>
<evidence type="ECO:0000256" key="1">
    <source>
        <dbReference type="ARBA" id="ARBA00022465"/>
    </source>
</evidence>
<feature type="transmembrane region" description="Helical" evidence="2">
    <location>
        <begin position="436"/>
        <end position="452"/>
    </location>
</feature>
<dbReference type="InterPro" id="IPR013491">
    <property type="entry name" value="Tape_meas_N"/>
</dbReference>
<dbReference type="NCBIfam" id="TIGR02675">
    <property type="entry name" value="tape_meas_nterm"/>
    <property type="match status" value="1"/>
</dbReference>
<evidence type="ECO:0000256" key="2">
    <source>
        <dbReference type="SAM" id="Phobius"/>
    </source>
</evidence>
<protein>
    <submittedName>
        <fullName evidence="4">Tail tape measure</fullName>
    </submittedName>
</protein>
<accession>A0A8S5T8L7</accession>
<name>A0A8S5T8L7_9CAUD</name>
<keyword evidence="1" id="KW-1245">Viral tail assembly</keyword>
<proteinExistence type="predicted"/>
<reference evidence="4" key="1">
    <citation type="journal article" date="2021" name="Proc. Natl. Acad. Sci. U.S.A.">
        <title>A Catalog of Tens of Thousands of Viruses from Human Metagenomes Reveals Hidden Associations with Chronic Diseases.</title>
        <authorList>
            <person name="Tisza M.J."/>
            <person name="Buck C.B."/>
        </authorList>
    </citation>
    <scope>NUCLEOTIDE SEQUENCE</scope>
    <source>
        <strain evidence="4">CtQQg4</strain>
    </source>
</reference>
<feature type="transmembrane region" description="Helical" evidence="2">
    <location>
        <begin position="373"/>
        <end position="401"/>
    </location>
</feature>